<dbReference type="RefSeq" id="WP_018392219.1">
    <property type="nucleotide sequence ID" value="NZ_JBCNAN010000043.1"/>
</dbReference>
<evidence type="ECO:0000313" key="3">
    <source>
        <dbReference type="EMBL" id="OAH62207.1"/>
    </source>
</evidence>
<dbReference type="AlphaFoldDB" id="A0A177KKG9"/>
<dbReference type="HAMAP" id="MF_01851">
    <property type="entry name" value="UPF0637"/>
    <property type="match status" value="1"/>
</dbReference>
<protein>
    <recommendedName>
        <fullName evidence="1">UPF0637 protein AWH48_10180</fullName>
    </recommendedName>
</protein>
<comment type="caution">
    <text evidence="2">The sequence shown here is derived from an EMBL/GenBank/DDBJ whole genome shotgun (WGS) entry which is preliminary data.</text>
</comment>
<evidence type="ECO:0000313" key="2">
    <source>
        <dbReference type="EMBL" id="OAH53644.1"/>
    </source>
</evidence>
<accession>A0A177KKG9</accession>
<gene>
    <name evidence="2" type="ORF">AWH48_10180</name>
    <name evidence="3" type="ORF">AWH49_01695</name>
</gene>
<proteinExistence type="inferred from homology"/>
<dbReference type="STRING" id="29332.AWH48_10180"/>
<comment type="similarity">
    <text evidence="1">Belongs to the UPF0637 family.</text>
</comment>
<evidence type="ECO:0000313" key="5">
    <source>
        <dbReference type="Proteomes" id="UP000077271"/>
    </source>
</evidence>
<sequence length="205" mass="23832">MTTPFFTKEDFQVFKIEGLNERMTAIQERIQPKFKKVGDQLTDDLSALLGQEMFLHIARHARRKVNPPNDTWLAIAGNKRGYKQHPHFQIGLFDDHVFIWLAFIYELPQKTGIAKTFLNNMDMIKQTIPGDYVISLDHLKKDAVSLIEINLTEALERFHDVKKAELLIGRHIAANDPVLKDDTEFYKLAKETFETLIPLYKLSYK</sequence>
<dbReference type="SUPFAM" id="SSF142913">
    <property type="entry name" value="YktB/PF0168-like"/>
    <property type="match status" value="1"/>
</dbReference>
<dbReference type="Gene3D" id="3.30.930.20">
    <property type="entry name" value="Protein of unknown function DUF1054"/>
    <property type="match status" value="1"/>
</dbReference>
<dbReference type="Pfam" id="PF06335">
    <property type="entry name" value="DUF1054"/>
    <property type="match status" value="1"/>
</dbReference>
<dbReference type="InterPro" id="IPR009403">
    <property type="entry name" value="UPF0637"/>
</dbReference>
<dbReference type="EMBL" id="LQWY01000012">
    <property type="protein sequence ID" value="OAH62207.1"/>
    <property type="molecule type" value="Genomic_DNA"/>
</dbReference>
<dbReference type="EMBL" id="LQWZ01000035">
    <property type="protein sequence ID" value="OAH53644.1"/>
    <property type="molecule type" value="Genomic_DNA"/>
</dbReference>
<evidence type="ECO:0000256" key="1">
    <source>
        <dbReference type="HAMAP-Rule" id="MF_01851"/>
    </source>
</evidence>
<reference evidence="4 5" key="1">
    <citation type="submission" date="2016-01" db="EMBL/GenBank/DDBJ databases">
        <title>Investigation of taxonomic status of Bacillus aminovorans.</title>
        <authorList>
            <person name="Verma A."/>
            <person name="Pal Y."/>
            <person name="Krishnamurthi S."/>
        </authorList>
    </citation>
    <scope>NUCLEOTIDE SEQUENCE [LARGE SCALE GENOMIC DNA]</scope>
    <source>
        <strain evidence="3 4">DSM 1314</strain>
        <strain evidence="2 5">DSM 4337</strain>
    </source>
</reference>
<dbReference type="InterPro" id="IPR053707">
    <property type="entry name" value="UPF0637_domain_sf"/>
</dbReference>
<dbReference type="PIRSF" id="PIRSF021332">
    <property type="entry name" value="DUF1054"/>
    <property type="match status" value="1"/>
</dbReference>
<dbReference type="Proteomes" id="UP000076935">
    <property type="component" value="Unassembled WGS sequence"/>
</dbReference>
<evidence type="ECO:0000313" key="4">
    <source>
        <dbReference type="Proteomes" id="UP000076935"/>
    </source>
</evidence>
<dbReference type="OrthoDB" id="9812818at2"/>
<organism evidence="2 5">
    <name type="scientific">Domibacillus aminovorans</name>
    <dbReference type="NCBI Taxonomy" id="29332"/>
    <lineage>
        <taxon>Bacteria</taxon>
        <taxon>Bacillati</taxon>
        <taxon>Bacillota</taxon>
        <taxon>Bacilli</taxon>
        <taxon>Bacillales</taxon>
        <taxon>Bacillaceae</taxon>
        <taxon>Domibacillus</taxon>
    </lineage>
</organism>
<name>A0A177KKG9_9BACI</name>
<dbReference type="Proteomes" id="UP000077271">
    <property type="component" value="Unassembled WGS sequence"/>
</dbReference>
<keyword evidence="4" id="KW-1185">Reference proteome</keyword>